<dbReference type="HOGENOM" id="CLU_2110479_0_0_1"/>
<evidence type="ECO:0000313" key="3">
    <source>
        <dbReference type="Proteomes" id="UP000054097"/>
    </source>
</evidence>
<keyword evidence="3" id="KW-1185">Reference proteome</keyword>
<sequence length="115" mass="12407">MRKTSSPLYAYKGLSGKVTSMAASPSTGFFLAGSLDRYVRLLSAPSEGSGNVVGKLYITSAPTAIIPIDAALEHVEQDEEDEEESVASDEDWGGIQQVSSDEEAAPQNRKKRRKE</sequence>
<dbReference type="Proteomes" id="UP000054097">
    <property type="component" value="Unassembled WGS sequence"/>
</dbReference>
<name>A0A0C3BBF1_SERVB</name>
<dbReference type="OrthoDB" id="18388at2759"/>
<evidence type="ECO:0000256" key="1">
    <source>
        <dbReference type="SAM" id="MobiDB-lite"/>
    </source>
</evidence>
<dbReference type="AlphaFoldDB" id="A0A0C3BBF1"/>
<dbReference type="EMBL" id="KN824291">
    <property type="protein sequence ID" value="KIM28796.1"/>
    <property type="molecule type" value="Genomic_DNA"/>
</dbReference>
<dbReference type="STRING" id="933852.A0A0C3BBF1"/>
<evidence type="ECO:0000313" key="2">
    <source>
        <dbReference type="EMBL" id="KIM28796.1"/>
    </source>
</evidence>
<dbReference type="SUPFAM" id="SSF50998">
    <property type="entry name" value="Quinoprotein alcohol dehydrogenase-like"/>
    <property type="match status" value="1"/>
</dbReference>
<reference evidence="3" key="2">
    <citation type="submission" date="2015-01" db="EMBL/GenBank/DDBJ databases">
        <title>Evolutionary Origins and Diversification of the Mycorrhizal Mutualists.</title>
        <authorList>
            <consortium name="DOE Joint Genome Institute"/>
            <consortium name="Mycorrhizal Genomics Consortium"/>
            <person name="Kohler A."/>
            <person name="Kuo A."/>
            <person name="Nagy L.G."/>
            <person name="Floudas D."/>
            <person name="Copeland A."/>
            <person name="Barry K.W."/>
            <person name="Cichocki N."/>
            <person name="Veneault-Fourrey C."/>
            <person name="LaButti K."/>
            <person name="Lindquist E.A."/>
            <person name="Lipzen A."/>
            <person name="Lundell T."/>
            <person name="Morin E."/>
            <person name="Murat C."/>
            <person name="Riley R."/>
            <person name="Ohm R."/>
            <person name="Sun H."/>
            <person name="Tunlid A."/>
            <person name="Henrissat B."/>
            <person name="Grigoriev I.V."/>
            <person name="Hibbett D.S."/>
            <person name="Martin F."/>
        </authorList>
    </citation>
    <scope>NUCLEOTIDE SEQUENCE [LARGE SCALE GENOMIC DNA]</scope>
    <source>
        <strain evidence="3">MAFF 305830</strain>
    </source>
</reference>
<dbReference type="InterPro" id="IPR011047">
    <property type="entry name" value="Quinoprotein_ADH-like_sf"/>
</dbReference>
<accession>A0A0C3BBF1</accession>
<gene>
    <name evidence="2" type="ORF">M408DRAFT_329243</name>
</gene>
<proteinExistence type="predicted"/>
<feature type="compositionally biased region" description="Acidic residues" evidence="1">
    <location>
        <begin position="76"/>
        <end position="92"/>
    </location>
</feature>
<organism evidence="2 3">
    <name type="scientific">Serendipita vermifera MAFF 305830</name>
    <dbReference type="NCBI Taxonomy" id="933852"/>
    <lineage>
        <taxon>Eukaryota</taxon>
        <taxon>Fungi</taxon>
        <taxon>Dikarya</taxon>
        <taxon>Basidiomycota</taxon>
        <taxon>Agaricomycotina</taxon>
        <taxon>Agaricomycetes</taxon>
        <taxon>Sebacinales</taxon>
        <taxon>Serendipitaceae</taxon>
        <taxon>Serendipita</taxon>
    </lineage>
</organism>
<protein>
    <submittedName>
        <fullName evidence="2">Uncharacterized protein</fullName>
    </submittedName>
</protein>
<reference evidence="2 3" key="1">
    <citation type="submission" date="2014-04" db="EMBL/GenBank/DDBJ databases">
        <authorList>
            <consortium name="DOE Joint Genome Institute"/>
            <person name="Kuo A."/>
            <person name="Zuccaro A."/>
            <person name="Kohler A."/>
            <person name="Nagy L.G."/>
            <person name="Floudas D."/>
            <person name="Copeland A."/>
            <person name="Barry K.W."/>
            <person name="Cichocki N."/>
            <person name="Veneault-Fourrey C."/>
            <person name="LaButti K."/>
            <person name="Lindquist E.A."/>
            <person name="Lipzen A."/>
            <person name="Lundell T."/>
            <person name="Morin E."/>
            <person name="Murat C."/>
            <person name="Sun H."/>
            <person name="Tunlid A."/>
            <person name="Henrissat B."/>
            <person name="Grigoriev I.V."/>
            <person name="Hibbett D.S."/>
            <person name="Martin F."/>
            <person name="Nordberg H.P."/>
            <person name="Cantor M.N."/>
            <person name="Hua S.X."/>
        </authorList>
    </citation>
    <scope>NUCLEOTIDE SEQUENCE [LARGE SCALE GENOMIC DNA]</scope>
    <source>
        <strain evidence="2 3">MAFF 305830</strain>
    </source>
</reference>
<feature type="region of interest" description="Disordered" evidence="1">
    <location>
        <begin position="75"/>
        <end position="115"/>
    </location>
</feature>